<evidence type="ECO:0000256" key="1">
    <source>
        <dbReference type="ARBA" id="ARBA00022801"/>
    </source>
</evidence>
<dbReference type="GO" id="GO:0019369">
    <property type="term" value="P:arachidonate metabolic process"/>
    <property type="evidence" value="ECO:0007669"/>
    <property type="project" value="TreeGrafter"/>
</dbReference>
<dbReference type="Proteomes" id="UP001283341">
    <property type="component" value="Unassembled WGS sequence"/>
</dbReference>
<dbReference type="PANTHER" id="PTHR24185:SF1">
    <property type="entry name" value="CALCIUM-INDEPENDENT PHOSPHOLIPASE A2-GAMMA"/>
    <property type="match status" value="1"/>
</dbReference>
<name>A0AAE0IDX4_9PEZI</name>
<gene>
    <name evidence="6" type="ORF">B0H66DRAFT_473554</name>
</gene>
<protein>
    <submittedName>
        <fullName evidence="6">Acyl transferase/acyl hydrolase/lysophospholipase</fullName>
    </submittedName>
</protein>
<evidence type="ECO:0000313" key="7">
    <source>
        <dbReference type="Proteomes" id="UP001283341"/>
    </source>
</evidence>
<accession>A0AAE0IDX4</accession>
<keyword evidence="6" id="KW-0808">Transferase</keyword>
<sequence length="335" mass="36942">SPDGGGIRGLSSLIILKHLMEHINPGNPLKPCDYFQLIGGTSTGGLIALMLSRLRMGVDECIEKYIQLSSEAFRLKRSKMDILSRGRDMWKADGKYRSDRLADEFREGARLAERDADTHLFKPDAGCRVLAPSSLVALGTPIRMRQHQSPQPAAAEIRIWEAARATSAASTLFDPIKVGMQEYVDGATGMNNPVEVVLAEAKAIWFDSRERIQCLVSIGTGVPALKNFGDNLLEIKNALKSLSTETERTEGKFHRNHADLGIGGRYFHFNVDNGLTDVGLDEHEKKHEIVAAAELYLGRAHVRDLVADFVKAKAPDNGNVMQPMPLPPCYTLPNR</sequence>
<evidence type="ECO:0000259" key="5">
    <source>
        <dbReference type="PROSITE" id="PS51635"/>
    </source>
</evidence>
<dbReference type="AlphaFoldDB" id="A0AAE0IDX4"/>
<dbReference type="InterPro" id="IPR002641">
    <property type="entry name" value="PNPLA_dom"/>
</dbReference>
<proteinExistence type="predicted"/>
<evidence type="ECO:0000313" key="6">
    <source>
        <dbReference type="EMBL" id="KAK3322992.1"/>
    </source>
</evidence>
<comment type="caution">
    <text evidence="6">The sequence shown here is derived from an EMBL/GenBank/DDBJ whole genome shotgun (WGS) entry which is preliminary data.</text>
</comment>
<dbReference type="Pfam" id="PF01734">
    <property type="entry name" value="Patatin"/>
    <property type="match status" value="1"/>
</dbReference>
<keyword evidence="1 4" id="KW-0378">Hydrolase</keyword>
<feature type="active site" description="Proton acceptor" evidence="4">
    <location>
        <position position="185"/>
    </location>
</feature>
<evidence type="ECO:0000256" key="3">
    <source>
        <dbReference type="ARBA" id="ARBA00023098"/>
    </source>
</evidence>
<dbReference type="SUPFAM" id="SSF52151">
    <property type="entry name" value="FabD/lysophospholipase-like"/>
    <property type="match status" value="1"/>
</dbReference>
<feature type="short sequence motif" description="GXSXG" evidence="4">
    <location>
        <begin position="40"/>
        <end position="44"/>
    </location>
</feature>
<dbReference type="GO" id="GO:0047499">
    <property type="term" value="F:calcium-independent phospholipase A2 activity"/>
    <property type="evidence" value="ECO:0007669"/>
    <property type="project" value="TreeGrafter"/>
</dbReference>
<dbReference type="EMBL" id="JAUEDM010000003">
    <property type="protein sequence ID" value="KAK3322992.1"/>
    <property type="molecule type" value="Genomic_DNA"/>
</dbReference>
<dbReference type="Gene3D" id="3.40.1090.10">
    <property type="entry name" value="Cytosolic phospholipase A2 catalytic domain"/>
    <property type="match status" value="1"/>
</dbReference>
<organism evidence="6 7">
    <name type="scientific">Apodospora peruviana</name>
    <dbReference type="NCBI Taxonomy" id="516989"/>
    <lineage>
        <taxon>Eukaryota</taxon>
        <taxon>Fungi</taxon>
        <taxon>Dikarya</taxon>
        <taxon>Ascomycota</taxon>
        <taxon>Pezizomycotina</taxon>
        <taxon>Sordariomycetes</taxon>
        <taxon>Sordariomycetidae</taxon>
        <taxon>Sordariales</taxon>
        <taxon>Lasiosphaeriaceae</taxon>
        <taxon>Apodospora</taxon>
    </lineage>
</organism>
<evidence type="ECO:0000256" key="2">
    <source>
        <dbReference type="ARBA" id="ARBA00022963"/>
    </source>
</evidence>
<feature type="non-terminal residue" evidence="6">
    <location>
        <position position="335"/>
    </location>
</feature>
<reference evidence="6" key="2">
    <citation type="submission" date="2023-06" db="EMBL/GenBank/DDBJ databases">
        <authorList>
            <consortium name="Lawrence Berkeley National Laboratory"/>
            <person name="Haridas S."/>
            <person name="Hensen N."/>
            <person name="Bonometti L."/>
            <person name="Westerberg I."/>
            <person name="Brannstrom I.O."/>
            <person name="Guillou S."/>
            <person name="Cros-Aarteil S."/>
            <person name="Calhoun S."/>
            <person name="Kuo A."/>
            <person name="Mondo S."/>
            <person name="Pangilinan J."/>
            <person name="Riley R."/>
            <person name="Labutti K."/>
            <person name="Andreopoulos B."/>
            <person name="Lipzen A."/>
            <person name="Chen C."/>
            <person name="Yanf M."/>
            <person name="Daum C."/>
            <person name="Ng V."/>
            <person name="Clum A."/>
            <person name="Steindorff A."/>
            <person name="Ohm R."/>
            <person name="Martin F."/>
            <person name="Silar P."/>
            <person name="Natvig D."/>
            <person name="Lalanne C."/>
            <person name="Gautier V."/>
            <person name="Ament-Velasquez S.L."/>
            <person name="Kruys A."/>
            <person name="Hutchinson M.I."/>
            <person name="Powell A.J."/>
            <person name="Barry K."/>
            <person name="Miller A.N."/>
            <person name="Grigoriev I.V."/>
            <person name="Debuchy R."/>
            <person name="Gladieux P."/>
            <person name="Thoren M.H."/>
            <person name="Johannesson H."/>
        </authorList>
    </citation>
    <scope>NUCLEOTIDE SEQUENCE</scope>
    <source>
        <strain evidence="6">CBS 118394</strain>
    </source>
</reference>
<dbReference type="GO" id="GO:0016740">
    <property type="term" value="F:transferase activity"/>
    <property type="evidence" value="ECO:0007669"/>
    <property type="project" value="UniProtKB-KW"/>
</dbReference>
<feature type="active site" description="Nucleophile" evidence="4">
    <location>
        <position position="42"/>
    </location>
</feature>
<feature type="domain" description="PNPLA" evidence="5">
    <location>
        <begin position="1"/>
        <end position="198"/>
    </location>
</feature>
<dbReference type="InterPro" id="IPR016035">
    <property type="entry name" value="Acyl_Trfase/lysoPLipase"/>
</dbReference>
<dbReference type="PANTHER" id="PTHR24185">
    <property type="entry name" value="CALCIUM-INDEPENDENT PHOSPHOLIPASE A2-GAMMA"/>
    <property type="match status" value="1"/>
</dbReference>
<dbReference type="GO" id="GO:0046486">
    <property type="term" value="P:glycerolipid metabolic process"/>
    <property type="evidence" value="ECO:0007669"/>
    <property type="project" value="UniProtKB-ARBA"/>
</dbReference>
<evidence type="ECO:0000256" key="4">
    <source>
        <dbReference type="PROSITE-ProRule" id="PRU01161"/>
    </source>
</evidence>
<reference evidence="6" key="1">
    <citation type="journal article" date="2023" name="Mol. Phylogenet. Evol.">
        <title>Genome-scale phylogeny and comparative genomics of the fungal order Sordariales.</title>
        <authorList>
            <person name="Hensen N."/>
            <person name="Bonometti L."/>
            <person name="Westerberg I."/>
            <person name="Brannstrom I.O."/>
            <person name="Guillou S."/>
            <person name="Cros-Aarteil S."/>
            <person name="Calhoun S."/>
            <person name="Haridas S."/>
            <person name="Kuo A."/>
            <person name="Mondo S."/>
            <person name="Pangilinan J."/>
            <person name="Riley R."/>
            <person name="LaButti K."/>
            <person name="Andreopoulos B."/>
            <person name="Lipzen A."/>
            <person name="Chen C."/>
            <person name="Yan M."/>
            <person name="Daum C."/>
            <person name="Ng V."/>
            <person name="Clum A."/>
            <person name="Steindorff A."/>
            <person name="Ohm R.A."/>
            <person name="Martin F."/>
            <person name="Silar P."/>
            <person name="Natvig D.O."/>
            <person name="Lalanne C."/>
            <person name="Gautier V."/>
            <person name="Ament-Velasquez S.L."/>
            <person name="Kruys A."/>
            <person name="Hutchinson M.I."/>
            <person name="Powell A.J."/>
            <person name="Barry K."/>
            <person name="Miller A.N."/>
            <person name="Grigoriev I.V."/>
            <person name="Debuchy R."/>
            <person name="Gladieux P."/>
            <person name="Hiltunen Thoren M."/>
            <person name="Johannesson H."/>
        </authorList>
    </citation>
    <scope>NUCLEOTIDE SEQUENCE</scope>
    <source>
        <strain evidence="6">CBS 118394</strain>
    </source>
</reference>
<keyword evidence="3 4" id="KW-0443">Lipid metabolism</keyword>
<dbReference type="PROSITE" id="PS51635">
    <property type="entry name" value="PNPLA"/>
    <property type="match status" value="1"/>
</dbReference>
<keyword evidence="2 4" id="KW-0442">Lipid degradation</keyword>
<keyword evidence="7" id="KW-1185">Reference proteome</keyword>
<feature type="short sequence motif" description="DGA/G" evidence="4">
    <location>
        <begin position="185"/>
        <end position="187"/>
    </location>
</feature>
<dbReference type="GO" id="GO:0016042">
    <property type="term" value="P:lipid catabolic process"/>
    <property type="evidence" value="ECO:0007669"/>
    <property type="project" value="UniProtKB-UniRule"/>
</dbReference>
<dbReference type="GO" id="GO:0016020">
    <property type="term" value="C:membrane"/>
    <property type="evidence" value="ECO:0007669"/>
    <property type="project" value="TreeGrafter"/>
</dbReference>
<feature type="short sequence motif" description="GXGXXG" evidence="4">
    <location>
        <begin position="4"/>
        <end position="9"/>
    </location>
</feature>